<proteinExistence type="predicted"/>
<dbReference type="Proteomes" id="UP001595956">
    <property type="component" value="Unassembled WGS sequence"/>
</dbReference>
<evidence type="ECO:0000313" key="2">
    <source>
        <dbReference type="EMBL" id="MFC5494946.1"/>
    </source>
</evidence>
<evidence type="ECO:0000313" key="3">
    <source>
        <dbReference type="Proteomes" id="UP001595956"/>
    </source>
</evidence>
<sequence>MTTGRDYTRLPEPVTLDSTVTGKDDRPQQDPDDLRSVEQLLGITEN</sequence>
<feature type="region of interest" description="Disordered" evidence="1">
    <location>
        <begin position="1"/>
        <end position="34"/>
    </location>
</feature>
<gene>
    <name evidence="2" type="ORF">ACFPKY_17680</name>
</gene>
<feature type="compositionally biased region" description="Basic and acidic residues" evidence="1">
    <location>
        <begin position="22"/>
        <end position="34"/>
    </location>
</feature>
<protein>
    <submittedName>
        <fullName evidence="2">Uncharacterized protein</fullName>
    </submittedName>
</protein>
<dbReference type="EMBL" id="JBHSMD010000006">
    <property type="protein sequence ID" value="MFC5494946.1"/>
    <property type="molecule type" value="Genomic_DNA"/>
</dbReference>
<comment type="caution">
    <text evidence="2">The sequence shown here is derived from an EMBL/GenBank/DDBJ whole genome shotgun (WGS) entry which is preliminary data.</text>
</comment>
<evidence type="ECO:0000256" key="1">
    <source>
        <dbReference type="SAM" id="MobiDB-lite"/>
    </source>
</evidence>
<accession>A0ABW0N401</accession>
<organism evidence="2 3">
    <name type="scientific">Nocardioides caricicola</name>
    <dbReference type="NCBI Taxonomy" id="634770"/>
    <lineage>
        <taxon>Bacteria</taxon>
        <taxon>Bacillati</taxon>
        <taxon>Actinomycetota</taxon>
        <taxon>Actinomycetes</taxon>
        <taxon>Propionibacteriales</taxon>
        <taxon>Nocardioidaceae</taxon>
        <taxon>Nocardioides</taxon>
    </lineage>
</organism>
<dbReference type="RefSeq" id="WP_345174731.1">
    <property type="nucleotide sequence ID" value="NZ_BAABFQ010000005.1"/>
</dbReference>
<keyword evidence="3" id="KW-1185">Reference proteome</keyword>
<reference evidence="3" key="1">
    <citation type="journal article" date="2019" name="Int. J. Syst. Evol. Microbiol.">
        <title>The Global Catalogue of Microorganisms (GCM) 10K type strain sequencing project: providing services to taxonomists for standard genome sequencing and annotation.</title>
        <authorList>
            <consortium name="The Broad Institute Genomics Platform"/>
            <consortium name="The Broad Institute Genome Sequencing Center for Infectious Disease"/>
            <person name="Wu L."/>
            <person name="Ma J."/>
        </authorList>
    </citation>
    <scope>NUCLEOTIDE SEQUENCE [LARGE SCALE GENOMIC DNA]</scope>
    <source>
        <strain evidence="3">KACC 13778</strain>
    </source>
</reference>
<name>A0ABW0N401_9ACTN</name>